<evidence type="ECO:0000256" key="10">
    <source>
        <dbReference type="SAM" id="MobiDB-lite"/>
    </source>
</evidence>
<dbReference type="InterPro" id="IPR002138">
    <property type="entry name" value="Pept_C14_p10"/>
</dbReference>
<dbReference type="EC" id="2.3.1.84" evidence="8"/>
<keyword evidence="5" id="KW-0333">Golgi apparatus</keyword>
<gene>
    <name evidence="12" type="ORF">A7C99_3518</name>
</gene>
<evidence type="ECO:0000256" key="4">
    <source>
        <dbReference type="ARBA" id="ARBA00022801"/>
    </source>
</evidence>
<dbReference type="Pfam" id="PF00561">
    <property type="entry name" value="Abhydrolase_1"/>
    <property type="match status" value="1"/>
</dbReference>
<sequence>MKTPELLTHLQIAETTSREFLRPASDLNVTMTIDPLSPIAPARLRVLLLPTGRIRRSRFLGFAERLRAHNVVRLGDVSPEGSLSKNSFSPLAYPSGMIIYDLSISVPPISHLEVFPFELFREPLIILAVADGTEIARGKKGDRNDPLKKKSSGIERNKHPTPEGLDQLIQELDGINQDYPKSVLQQLLVFDYDGLENIVSGPEQVIWIPSPEASRPTTMKTVMCDISARVLGGLQKFSESIPQWQSIESPKVSSWGPRRTLDAKSPDKVSHRMTMPAHLPSRPTEQSLEGTESPPIVNHESPTTFDEITRSIQISNKTTSTLSSSSKPGSKENSGDRFSVVGVSSLASNERAKARFQGRLHILTGILHLQGGLWPEALKDLIEGASIARSGSDYIWHAKALEAILICLLLFGWVGASFQIPHICYPNGDRAIAKSTPAQGNIESRGKSEPEARSLALHNLASILPDISNYILSLYNRAINITDEPLPQLVFSETVIRLAKLLTTMQVRDGSLDTDGLQHVVLNKPLERMSLPDQQRKSNTFRKTEITSFLFRALPSSLSSDVPVTDAVQIFIGVAAVLSPLGMERKRAFVLKELFSILIPGLVQARKIGAAEIGIHPAAGLSALSNASFDINALDIGPANMEAGLRSVLSLIGGVYGAKLTNGRINSEWQNDGHDFDYDSIEAIIERTFQNSALDTYGDLALKIDILKSCINFCEALPDFSGVLKFTVALLHAAKGTYMLTTDLQKNRPLLSPDEQTRLYNTVKRTVSVAHKLGVSNLEAEYWDDFLVRDVLIQPSGAEPPVRRTKQDFGVTFSTEKGGETEPFIYNAFSKPLTPTAEAPLIAGEPATARVILQNPFDFELEIEHIQLEGEGIAFDASASNLLLAPFCLQEIGVTLLAAEEGVLKITGCTVKVKFCRERRFPIFKKIWKSVAETKLKRSGLAAKDPSLSRPTSWSSNTSQGAIPSRKPPETTTLSANIIKAQPMIEVRSSSLLQSAIMMLEGETSLFEITLHNTSDCPADLLLFTFQDSTTAHLQVALNNKDNLPTEIYELEYQMLKRPPLRLRTSGPGQEIPSLDPGESKTFTIEVLGKPGLRKATIQVDYACIGASPSELPDTFYTRQISIPLTVTVNASLNISRCEILPFNGHLGWIGDASSDIKSKKHPTTYATLPDPSIVSTGGRNDPQISPVISQLGSKYTGSDYCLLLIDLRNSWPNPISAYLKVTDSTEEKIDRSEAGSSTLHLQEVSDVLQPGHLSRFALVIPRIYLDDPHQKIPVLNAANRRQFVVSANKLSYEAETAKREAFWLREKMFENLHGLWKDEVTGREGVIDFRAIVLTNRMISSLRVDDIEPSFNLLPLQKTIDQESCSDQYPAILQTGQSRFSVSTDTFFNLQTTLFNRSSKPIHPIIRIQPTLRNQPYTIALELSRRLSCTGMLQRALPVLGPREQRQINLGITIHCAGEYEIRATVEEVKAANTIIEPTEEKAAPLFDKHAYHHDSYQQSFDTKAPRQRLHVAFQQLSKISRLRNTQMGILSWFLPNGRVSFHHAGKSVILKRKPQKKGPGVDESKYISLADLCKSATPADCQLNPFLFNGHLQTAWTLMRTDDIPVYYKRWRFEGDSPDYRGSFEVDFVVPPYDVNKTSSSLTSEQSDNGTFESSTPPDSTHPSPRTSFFTKEEFSALPSDDKKPMLVVLHGLSGGSHEPYLRNIVDPLHKQGWEVCVVNFRGCANSKVTSSILYNARATWDVRQTVRWLRKNFPFRPLFGIGFSLGANILTNYVGEEGEDCQLKAAVVCSNPWNLEVSSLALQRTWVGLQIYSKTMGASMRRLFEQHVDKLREHPRVNVERVRKTTYLHEFDRELQAPVWGYPTETAYYRDASSIDSLFAVKIPLFAIQAEDDAISSKEALPYLEMTKTPYAVMCTTSWGGHLSWFEYGGGRWFTKPVVNFLNKMVSEIDLDAPLTVVEEEMESKSNLNPAASPERVDGPHPDFTPMRRKLHMPIPDGRE</sequence>
<comment type="caution">
    <text evidence="12">The sequence shown here is derived from an EMBL/GenBank/DDBJ whole genome shotgun (WGS) entry which is preliminary data.</text>
</comment>
<dbReference type="Pfam" id="PF26280">
    <property type="entry name" value="Ig_TRAPPC9-Trs120_2nd"/>
    <property type="match status" value="1"/>
</dbReference>
<dbReference type="GO" id="GO:0004026">
    <property type="term" value="F:alcohol O-acetyltransferase activity"/>
    <property type="evidence" value="ECO:0007669"/>
    <property type="project" value="UniProtKB-EC"/>
</dbReference>
<feature type="compositionally biased region" description="Basic and acidic residues" evidence="10">
    <location>
        <begin position="138"/>
        <end position="161"/>
    </location>
</feature>
<dbReference type="GO" id="GO:0005802">
    <property type="term" value="C:trans-Golgi network"/>
    <property type="evidence" value="ECO:0007669"/>
    <property type="project" value="TreeGrafter"/>
</dbReference>
<dbReference type="VEuPathDB" id="FungiDB:TERG_06623"/>
<evidence type="ECO:0000256" key="5">
    <source>
        <dbReference type="ARBA" id="ARBA00023034"/>
    </source>
</evidence>
<feature type="compositionally biased region" description="Low complexity" evidence="10">
    <location>
        <begin position="316"/>
        <end position="328"/>
    </location>
</feature>
<feature type="domain" description="Caspase family p10" evidence="11">
    <location>
        <begin position="1916"/>
        <end position="1996"/>
    </location>
</feature>
<dbReference type="PROSITE" id="PS50207">
    <property type="entry name" value="CASPASE_P10"/>
    <property type="match status" value="1"/>
</dbReference>
<name>A0A178EYP5_TRIRU</name>
<dbReference type="InterPro" id="IPR058568">
    <property type="entry name" value="Ig_TRAPPC9_Trs120_4th"/>
</dbReference>
<evidence type="ECO:0000259" key="11">
    <source>
        <dbReference type="PROSITE" id="PS50207"/>
    </source>
</evidence>
<dbReference type="GO" id="GO:0051792">
    <property type="term" value="P:medium-chain fatty acid biosynthetic process"/>
    <property type="evidence" value="ECO:0007669"/>
    <property type="project" value="UniProtKB-ARBA"/>
</dbReference>
<proteinExistence type="inferred from homology"/>
<comment type="subcellular location">
    <subcellularLocation>
        <location evidence="1">Golgi apparatus</location>
    </subcellularLocation>
</comment>
<evidence type="ECO:0000256" key="3">
    <source>
        <dbReference type="ARBA" id="ARBA00022679"/>
    </source>
</evidence>
<feature type="region of interest" description="Disordered" evidence="10">
    <location>
        <begin position="942"/>
        <end position="971"/>
    </location>
</feature>
<feature type="compositionally biased region" description="Basic and acidic residues" evidence="10">
    <location>
        <begin position="259"/>
        <end position="270"/>
    </location>
</feature>
<evidence type="ECO:0000313" key="12">
    <source>
        <dbReference type="EMBL" id="OAL65038.1"/>
    </source>
</evidence>
<dbReference type="SUPFAM" id="SSF53474">
    <property type="entry name" value="alpha/beta-Hydrolases"/>
    <property type="match status" value="1"/>
</dbReference>
<feature type="region of interest" description="Disordered" evidence="10">
    <location>
        <begin position="1964"/>
        <end position="2003"/>
    </location>
</feature>
<dbReference type="VEuPathDB" id="FungiDB:TERG_06622"/>
<keyword evidence="3" id="KW-0808">Transferase</keyword>
<evidence type="ECO:0000256" key="6">
    <source>
        <dbReference type="ARBA" id="ARBA00050620"/>
    </source>
</evidence>
<dbReference type="Pfam" id="PF26254">
    <property type="entry name" value="Ig_TRAPPC9-Trs120_1st"/>
    <property type="match status" value="1"/>
</dbReference>
<feature type="compositionally biased region" description="Polar residues" evidence="10">
    <location>
        <begin position="1641"/>
        <end position="1655"/>
    </location>
</feature>
<dbReference type="PANTHER" id="PTHR21512">
    <property type="entry name" value="TRAFFICKING PROTEIN PARTICLE COMPLEX SUBUNIT 9"/>
    <property type="match status" value="1"/>
</dbReference>
<comment type="similarity">
    <text evidence="2">Belongs to the AB hydrolase superfamily. AB hydrolase 4 family.</text>
</comment>
<dbReference type="Pfam" id="PF26283">
    <property type="entry name" value="Ig_TRAPPC9-Trs120_4th"/>
    <property type="match status" value="1"/>
</dbReference>
<feature type="region of interest" description="Disordered" evidence="10">
    <location>
        <begin position="138"/>
        <end position="163"/>
    </location>
</feature>
<evidence type="ECO:0000256" key="9">
    <source>
        <dbReference type="ARBA" id="ARBA00080774"/>
    </source>
</evidence>
<evidence type="ECO:0000256" key="8">
    <source>
        <dbReference type="ARBA" id="ARBA00066969"/>
    </source>
</evidence>
<dbReference type="Gene3D" id="3.40.50.1820">
    <property type="entry name" value="alpha/beta hydrolase"/>
    <property type="match status" value="1"/>
</dbReference>
<dbReference type="InterPro" id="IPR058564">
    <property type="entry name" value="TPR_TRAPPC9_Trs120"/>
</dbReference>
<evidence type="ECO:0000313" key="13">
    <source>
        <dbReference type="Proteomes" id="UP000243015"/>
    </source>
</evidence>
<dbReference type="PANTHER" id="PTHR21512:SF5">
    <property type="entry name" value="TRAFFICKING PROTEIN PARTICLE COMPLEX SUBUNIT 9"/>
    <property type="match status" value="1"/>
</dbReference>
<protein>
    <recommendedName>
        <fullName evidence="8">alcohol O-acetyltransferase</fullName>
        <ecNumber evidence="8">2.3.1.84</ecNumber>
    </recommendedName>
    <alternativeName>
        <fullName evidence="9">Alcohol O-acetyltransferase</fullName>
    </alternativeName>
</protein>
<accession>A0A178EYP5</accession>
<reference evidence="12 13" key="1">
    <citation type="submission" date="2016-05" db="EMBL/GenBank/DDBJ databases">
        <title>Genome sequencing of Trichophyton rubrum CMCC(F)T1i isolated from hair.</title>
        <authorList>
            <person name="Zhan P."/>
            <person name="Tao Y."/>
            <person name="Liu W."/>
        </authorList>
    </citation>
    <scope>NUCLEOTIDE SEQUENCE [LARGE SCALE GENOMIC DNA]</scope>
    <source>
        <strain evidence="13">CMCC(F)T1i</strain>
    </source>
</reference>
<comment type="catalytic activity">
    <reaction evidence="6">
        <text>an aliphatic alcohol + acetyl-CoA = an acetyl ester + CoA</text>
        <dbReference type="Rhea" id="RHEA:17229"/>
        <dbReference type="ChEBI" id="CHEBI:2571"/>
        <dbReference type="ChEBI" id="CHEBI:47622"/>
        <dbReference type="ChEBI" id="CHEBI:57287"/>
        <dbReference type="ChEBI" id="CHEBI:57288"/>
        <dbReference type="EC" id="2.3.1.84"/>
    </reaction>
</comment>
<dbReference type="Proteomes" id="UP000243015">
    <property type="component" value="Unassembled WGS sequence"/>
</dbReference>
<dbReference type="GO" id="GO:0004197">
    <property type="term" value="F:cysteine-type endopeptidase activity"/>
    <property type="evidence" value="ECO:0007669"/>
    <property type="project" value="InterPro"/>
</dbReference>
<dbReference type="GO" id="GO:0051793">
    <property type="term" value="P:medium-chain fatty acid catabolic process"/>
    <property type="evidence" value="ECO:0007669"/>
    <property type="project" value="UniProtKB-ARBA"/>
</dbReference>
<dbReference type="InterPro" id="IPR029058">
    <property type="entry name" value="AB_hydrolase_fold"/>
</dbReference>
<feature type="compositionally biased region" description="Polar residues" evidence="10">
    <location>
        <begin position="949"/>
        <end position="962"/>
    </location>
</feature>
<evidence type="ECO:0000256" key="7">
    <source>
        <dbReference type="ARBA" id="ARBA00054277"/>
    </source>
</evidence>
<dbReference type="GO" id="GO:0006508">
    <property type="term" value="P:proteolysis"/>
    <property type="evidence" value="ECO:0007669"/>
    <property type="project" value="InterPro"/>
</dbReference>
<evidence type="ECO:0000256" key="2">
    <source>
        <dbReference type="ARBA" id="ARBA00010884"/>
    </source>
</evidence>
<feature type="region of interest" description="Disordered" evidence="10">
    <location>
        <begin position="248"/>
        <end position="304"/>
    </location>
</feature>
<dbReference type="InterPro" id="IPR058567">
    <property type="entry name" value="Ig_TRAPPC9_Trs120_3rd"/>
</dbReference>
<comment type="function">
    <text evidence="7">Displays enzymatic activity both for medium-chain fatty acid (MCFA) ethyl ester synthesis and hydrolysis (esterase activity). MCFA are toxic for yeast and this enzyme could thus be involved in their detoxification by esterification.</text>
</comment>
<dbReference type="InterPro" id="IPR000073">
    <property type="entry name" value="AB_hydrolase_1"/>
</dbReference>
<evidence type="ECO:0000256" key="1">
    <source>
        <dbReference type="ARBA" id="ARBA00004555"/>
    </source>
</evidence>
<dbReference type="Pfam" id="PF08626">
    <property type="entry name" value="TRAPPC9-Trs120"/>
    <property type="match status" value="1"/>
</dbReference>
<dbReference type="InterPro" id="IPR058565">
    <property type="entry name" value="Ig_TRAPPC9_Trs120_1st"/>
</dbReference>
<dbReference type="Pfam" id="PF26251">
    <property type="entry name" value="TPR_TRAPPC9-Trs120"/>
    <property type="match status" value="1"/>
</dbReference>
<dbReference type="EMBL" id="LHPM01000014">
    <property type="protein sequence ID" value="OAL65038.1"/>
    <property type="molecule type" value="Genomic_DNA"/>
</dbReference>
<feature type="compositionally biased region" description="Low complexity" evidence="10">
    <location>
        <begin position="1656"/>
        <end position="1669"/>
    </location>
</feature>
<feature type="region of interest" description="Disordered" evidence="10">
    <location>
        <begin position="1641"/>
        <end position="1669"/>
    </location>
</feature>
<dbReference type="Pfam" id="PF26282">
    <property type="entry name" value="Ig_TRAPPC9-Trs120_3rd"/>
    <property type="match status" value="1"/>
</dbReference>
<dbReference type="GO" id="GO:0034338">
    <property type="term" value="F:short-chain carboxylesterase activity"/>
    <property type="evidence" value="ECO:0007669"/>
    <property type="project" value="UniProtKB-ARBA"/>
</dbReference>
<keyword evidence="4" id="KW-0378">Hydrolase</keyword>
<dbReference type="InterPro" id="IPR013935">
    <property type="entry name" value="Trs120_TRAPPC9"/>
</dbReference>
<feature type="region of interest" description="Disordered" evidence="10">
    <location>
        <begin position="316"/>
        <end position="336"/>
    </location>
</feature>
<organism evidence="12 13">
    <name type="scientific">Trichophyton rubrum</name>
    <name type="common">Athlete's foot fungus</name>
    <name type="synonym">Epidermophyton rubrum</name>
    <dbReference type="NCBI Taxonomy" id="5551"/>
    <lineage>
        <taxon>Eukaryota</taxon>
        <taxon>Fungi</taxon>
        <taxon>Dikarya</taxon>
        <taxon>Ascomycota</taxon>
        <taxon>Pezizomycotina</taxon>
        <taxon>Eurotiomycetes</taxon>
        <taxon>Eurotiomycetidae</taxon>
        <taxon>Onygenales</taxon>
        <taxon>Arthrodermataceae</taxon>
        <taxon>Trichophyton</taxon>
    </lineage>
</organism>
<dbReference type="FunFam" id="3.40.50.1820:FF:000137">
    <property type="entry name" value="EEB1p Acyl-coenzymeA:ethanol O-acyltransferase"/>
    <property type="match status" value="1"/>
</dbReference>
<dbReference type="InterPro" id="IPR058563">
    <property type="entry name" value="Trs120_TRAPPC9_N"/>
</dbReference>